<accession>A0A5C4WKI6</accession>
<dbReference type="Proteomes" id="UP000313231">
    <property type="component" value="Unassembled WGS sequence"/>
</dbReference>
<dbReference type="AlphaFoldDB" id="A0A5C4WKI6"/>
<comment type="caution">
    <text evidence="2">The sequence shown here is derived from an EMBL/GenBank/DDBJ whole genome shotgun (WGS) entry which is preliminary data.</text>
</comment>
<reference evidence="2 3" key="1">
    <citation type="journal article" date="2016" name="Int. J. Syst. Evol. Microbiol.">
        <title>Nocardioides albidus sp. nov., an actinobacterium isolated from garden soil.</title>
        <authorList>
            <person name="Singh H."/>
            <person name="Du J."/>
            <person name="Trinh H."/>
            <person name="Won K."/>
            <person name="Yang J.E."/>
            <person name="Yin C."/>
            <person name="Kook M."/>
            <person name="Yi T.H."/>
        </authorList>
    </citation>
    <scope>NUCLEOTIDE SEQUENCE [LARGE SCALE GENOMIC DNA]</scope>
    <source>
        <strain evidence="2 3">CCTCC AB 2015297</strain>
    </source>
</reference>
<protein>
    <submittedName>
        <fullName evidence="2">Uncharacterized protein</fullName>
    </submittedName>
</protein>
<proteinExistence type="predicted"/>
<keyword evidence="3" id="KW-1185">Reference proteome</keyword>
<keyword evidence="1" id="KW-0732">Signal</keyword>
<dbReference type="OrthoDB" id="3768524at2"/>
<dbReference type="RefSeq" id="WP_139621265.1">
    <property type="nucleotide sequence ID" value="NZ_VDMP01000014.1"/>
</dbReference>
<feature type="signal peptide" evidence="1">
    <location>
        <begin position="1"/>
        <end position="28"/>
    </location>
</feature>
<evidence type="ECO:0000313" key="3">
    <source>
        <dbReference type="Proteomes" id="UP000313231"/>
    </source>
</evidence>
<evidence type="ECO:0000313" key="2">
    <source>
        <dbReference type="EMBL" id="TNM48156.1"/>
    </source>
</evidence>
<feature type="chain" id="PRO_5023055512" evidence="1">
    <location>
        <begin position="29"/>
        <end position="358"/>
    </location>
</feature>
<gene>
    <name evidence="2" type="ORF">FHP29_02355</name>
</gene>
<organism evidence="2 3">
    <name type="scientific">Nocardioides albidus</name>
    <dbReference type="NCBI Taxonomy" id="1517589"/>
    <lineage>
        <taxon>Bacteria</taxon>
        <taxon>Bacillati</taxon>
        <taxon>Actinomycetota</taxon>
        <taxon>Actinomycetes</taxon>
        <taxon>Propionibacteriales</taxon>
        <taxon>Nocardioidaceae</taxon>
        <taxon>Nocardioides</taxon>
    </lineage>
</organism>
<sequence>MRHRSRPRRSAQALGPALCLLLLGSGLAACGDDDGIEAGDVVPARPDAQITAGANEATIALPTGNLVVQVGDPVQDISAGETRQLEKLTATEGEVFVPVSWHYDAATLGSYARFLETSSTPTVDLIVDGASYRIPPPDTATQGQESFFVTVSGSGERPALEVEFDGVVQTADLATGEVDPGAAAPLYGLSPTPAEPVDCGGEVRVSRKPTVSQPSFSCTMTRPLLLPYAGDSWAADGHSWLALTVETALGRWDEATADLTSGAVYYPTTVDGAFTLGGAKAVRVIRDPGRGTCPDIGNQNCSAVFHVLFDVGEVTPGNLVVKQTYQLGRTSTWGAEETREQIELKVTDRTQLPKPARD</sequence>
<dbReference type="PROSITE" id="PS51257">
    <property type="entry name" value="PROKAR_LIPOPROTEIN"/>
    <property type="match status" value="1"/>
</dbReference>
<name>A0A5C4WKI6_9ACTN</name>
<evidence type="ECO:0000256" key="1">
    <source>
        <dbReference type="SAM" id="SignalP"/>
    </source>
</evidence>
<dbReference type="EMBL" id="VDMP01000014">
    <property type="protein sequence ID" value="TNM48156.1"/>
    <property type="molecule type" value="Genomic_DNA"/>
</dbReference>